<organism evidence="1">
    <name type="scientific">Arion vulgaris</name>
    <dbReference type="NCBI Taxonomy" id="1028688"/>
    <lineage>
        <taxon>Eukaryota</taxon>
        <taxon>Metazoa</taxon>
        <taxon>Spiralia</taxon>
        <taxon>Lophotrochozoa</taxon>
        <taxon>Mollusca</taxon>
        <taxon>Gastropoda</taxon>
        <taxon>Heterobranchia</taxon>
        <taxon>Euthyneura</taxon>
        <taxon>Panpulmonata</taxon>
        <taxon>Eupulmonata</taxon>
        <taxon>Stylommatophora</taxon>
        <taxon>Helicina</taxon>
        <taxon>Arionoidea</taxon>
        <taxon>Arionidae</taxon>
        <taxon>Arion</taxon>
    </lineage>
</organism>
<dbReference type="EMBL" id="HACG01032627">
    <property type="protein sequence ID" value="CEK79492.1"/>
    <property type="molecule type" value="Transcribed_RNA"/>
</dbReference>
<proteinExistence type="predicted"/>
<gene>
    <name evidence="1" type="primary">ORF115728</name>
</gene>
<protein>
    <submittedName>
        <fullName evidence="1">Uncharacterized protein</fullName>
    </submittedName>
</protein>
<evidence type="ECO:0000313" key="1">
    <source>
        <dbReference type="EMBL" id="CEK79492.1"/>
    </source>
</evidence>
<feature type="non-terminal residue" evidence="1">
    <location>
        <position position="1"/>
    </location>
</feature>
<reference evidence="1" key="1">
    <citation type="submission" date="2014-12" db="EMBL/GenBank/DDBJ databases">
        <title>Insight into the proteome of Arion vulgaris.</title>
        <authorList>
            <person name="Aradska J."/>
            <person name="Bulat T."/>
            <person name="Smidak R."/>
            <person name="Sarate P."/>
            <person name="Gangsoo J."/>
            <person name="Sialana F."/>
            <person name="Bilban M."/>
            <person name="Lubec G."/>
        </authorList>
    </citation>
    <scope>NUCLEOTIDE SEQUENCE</scope>
    <source>
        <tissue evidence="1">Skin</tissue>
    </source>
</reference>
<dbReference type="AlphaFoldDB" id="A0A0B7AFV2"/>
<sequence>KLCSQLQVDWAWPHVATQPNQDSLAGDVPVSVLPVQTGRELLDLFLVYVT</sequence>
<name>A0A0B7AFV2_9EUPU</name>
<accession>A0A0B7AFV2</accession>